<accession>A0ABP0VHD1</accession>
<keyword evidence="1" id="KW-0175">Coiled coil</keyword>
<dbReference type="Pfam" id="PF16510">
    <property type="entry name" value="P22_portal"/>
    <property type="match status" value="1"/>
</dbReference>
<gene>
    <name evidence="2" type="ORF">CSSPJE1EN1_LOCUS28744</name>
</gene>
<sequence length="660" mass="74924">MHEPSITVSPASNNNVSRETLDLLEGYIRHVFYTANLDGYGLNVLQDTFSGGFSSAKVYPDYANPMSFDYEIFLQKSFDATLVGFDPMARTKHKGDGEFSFEIFPMLEHDFRAKYPDVSISNIGTLRDIEGFNWAYKDMQNRKIFLVADYYEKKTKKQRIVKLANGRVMTTKNYDKLKDYWEREQFIEQLPAVIGKPRNTEIQVIHCYRLIEDQILKSYETDYAYLPHVFVDGNSINLTQGTANTTYQMTRPLVYHAKGVQDLKNFAGQSLANYLENIIQHKFIVMKEAIPQEQDYLEALNDIQRANTIVVNAFVENNPDQPIGNPIREVQNLPAPPEVMGAFQASDPAMQTIVGGFASNLAKGDNDLSGKAIIETISESNATAMPYVNNYLASMTQIARIIVDYFSKYIVGKRSVPIIDKEGNHRYQEINSPGNPLIDYDHTDIKVMIEAGVNFQVQKNRALAQITQLMQASPTFAEFMADDDSLPILVDNLTIYGADRLQDAIPKWIEKKNQMKQQAQQAQQQAMQQNPMMMRAQADVQKTQMQVQIEAQKAQLAQMQLQSEQQQQDIDNQFKIAQLAIDDKLADAKIIESEAKVSQAQIDSAVKLEESNSSLQRHALDSATKLAEIESRRHQDKIAAHKLIHELSKGKRRDEIQTDS</sequence>
<evidence type="ECO:0008006" key="4">
    <source>
        <dbReference type="Google" id="ProtNLM"/>
    </source>
</evidence>
<evidence type="ECO:0000313" key="2">
    <source>
        <dbReference type="EMBL" id="CAK9253366.1"/>
    </source>
</evidence>
<dbReference type="InterPro" id="IPR032427">
    <property type="entry name" value="P22_portal"/>
</dbReference>
<comment type="caution">
    <text evidence="2">The sequence shown here is derived from an EMBL/GenBank/DDBJ whole genome shotgun (WGS) entry which is preliminary data.</text>
</comment>
<organism evidence="2 3">
    <name type="scientific">Sphagnum jensenii</name>
    <dbReference type="NCBI Taxonomy" id="128206"/>
    <lineage>
        <taxon>Eukaryota</taxon>
        <taxon>Viridiplantae</taxon>
        <taxon>Streptophyta</taxon>
        <taxon>Embryophyta</taxon>
        <taxon>Bryophyta</taxon>
        <taxon>Sphagnophytina</taxon>
        <taxon>Sphagnopsida</taxon>
        <taxon>Sphagnales</taxon>
        <taxon>Sphagnaceae</taxon>
        <taxon>Sphagnum</taxon>
    </lineage>
</organism>
<reference evidence="2" key="1">
    <citation type="submission" date="2024-02" db="EMBL/GenBank/DDBJ databases">
        <authorList>
            <consortium name="ELIXIR-Norway"/>
            <consortium name="Elixir Norway"/>
        </authorList>
    </citation>
    <scope>NUCLEOTIDE SEQUENCE</scope>
</reference>
<protein>
    <recommendedName>
        <fullName evidence="4">Portal protein</fullName>
    </recommendedName>
</protein>
<name>A0ABP0VHD1_9BRYO</name>
<evidence type="ECO:0000313" key="3">
    <source>
        <dbReference type="Proteomes" id="UP001497444"/>
    </source>
</evidence>
<feature type="coiled-coil region" evidence="1">
    <location>
        <begin position="498"/>
        <end position="569"/>
    </location>
</feature>
<dbReference type="EMBL" id="CAXAQS010000828">
    <property type="protein sequence ID" value="CAK9253366.1"/>
    <property type="molecule type" value="Genomic_DNA"/>
</dbReference>
<dbReference type="Proteomes" id="UP001497444">
    <property type="component" value="Unassembled WGS sequence"/>
</dbReference>
<proteinExistence type="predicted"/>
<evidence type="ECO:0000256" key="1">
    <source>
        <dbReference type="SAM" id="Coils"/>
    </source>
</evidence>
<keyword evidence="3" id="KW-1185">Reference proteome</keyword>